<comment type="caution">
    <text evidence="4">The sequence shown here is derived from an EMBL/GenBank/DDBJ whole genome shotgun (WGS) entry which is preliminary data.</text>
</comment>
<evidence type="ECO:0000313" key="5">
    <source>
        <dbReference type="Proteomes" id="UP001161423"/>
    </source>
</evidence>
<organism evidence="4 5">
    <name type="scientific">Methylophaga thalassica</name>
    <dbReference type="NCBI Taxonomy" id="40223"/>
    <lineage>
        <taxon>Bacteria</taxon>
        <taxon>Pseudomonadati</taxon>
        <taxon>Pseudomonadota</taxon>
        <taxon>Gammaproteobacteria</taxon>
        <taxon>Thiotrichales</taxon>
        <taxon>Piscirickettsiaceae</taxon>
        <taxon>Methylophaga</taxon>
    </lineage>
</organism>
<dbReference type="InterPro" id="IPR011006">
    <property type="entry name" value="CheY-like_superfamily"/>
</dbReference>
<evidence type="ECO:0000256" key="2">
    <source>
        <dbReference type="PROSITE-ProRule" id="PRU00169"/>
    </source>
</evidence>
<keyword evidence="5" id="KW-1185">Reference proteome</keyword>
<feature type="domain" description="Response regulatory" evidence="3">
    <location>
        <begin position="146"/>
        <end position="263"/>
    </location>
</feature>
<reference evidence="4" key="2">
    <citation type="submission" date="2023-01" db="EMBL/GenBank/DDBJ databases">
        <title>Draft genome sequence of Methylophaga thalassica strain NBRC 102424.</title>
        <authorList>
            <person name="Sun Q."/>
            <person name="Mori K."/>
        </authorList>
    </citation>
    <scope>NUCLEOTIDE SEQUENCE</scope>
    <source>
        <strain evidence="4">NBRC 102424</strain>
    </source>
</reference>
<keyword evidence="1 2" id="KW-0597">Phosphoprotein</keyword>
<evidence type="ECO:0000256" key="1">
    <source>
        <dbReference type="ARBA" id="ARBA00022553"/>
    </source>
</evidence>
<comment type="caution">
    <text evidence="2">Lacks conserved residue(s) required for the propagation of feature annotation.</text>
</comment>
<evidence type="ECO:0000259" key="3">
    <source>
        <dbReference type="PROSITE" id="PS50110"/>
    </source>
</evidence>
<proteinExistence type="predicted"/>
<dbReference type="PANTHER" id="PTHR44591:SF25">
    <property type="entry name" value="CHEMOTAXIS TWO-COMPONENT RESPONSE REGULATOR"/>
    <property type="match status" value="1"/>
</dbReference>
<dbReference type="CDD" id="cd00156">
    <property type="entry name" value="REC"/>
    <property type="match status" value="1"/>
</dbReference>
<sequence>MASVSLSDLSIVLVEPSSTQRKIIVTHLQQAGVYNIEGVASGMEALKIMMQYPPDLVISALHLPDMDAAKLIALARKIKSETNIHFMLVSSETRFEELDDVRQAGIVALLPKPFDSHDLEKALATTIDFMEPARLELDNYDITALKVLVVDDSLTARNHITRVLKNLGMSDISKANDGKQGAEAVKNNEFDLIFTDLNMPNMDGKQLVEYVRNELNNAFIPIIMVTSDDDAARLGEVKAAGVTAICDKPFEPEAIRQLLVRVFDAD</sequence>
<dbReference type="SUPFAM" id="SSF52172">
    <property type="entry name" value="CheY-like"/>
    <property type="match status" value="2"/>
</dbReference>
<accession>A0ABQ5TPU4</accession>
<protein>
    <submittedName>
        <fullName evidence="4">Response regulator</fullName>
    </submittedName>
</protein>
<reference evidence="4" key="1">
    <citation type="journal article" date="2014" name="Int. J. Syst. Evol. Microbiol.">
        <title>Complete genome of a new Firmicutes species belonging to the dominant human colonic microbiota ('Ruminococcus bicirculans') reveals two chromosomes and a selective capacity to utilize plant glucans.</title>
        <authorList>
            <consortium name="NISC Comparative Sequencing Program"/>
            <person name="Wegmann U."/>
            <person name="Louis P."/>
            <person name="Goesmann A."/>
            <person name="Henrissat B."/>
            <person name="Duncan S.H."/>
            <person name="Flint H.J."/>
        </authorList>
    </citation>
    <scope>NUCLEOTIDE SEQUENCE</scope>
    <source>
        <strain evidence="4">NBRC 102424</strain>
    </source>
</reference>
<dbReference type="InterPro" id="IPR001789">
    <property type="entry name" value="Sig_transdc_resp-reg_receiver"/>
</dbReference>
<dbReference type="PROSITE" id="PS50110">
    <property type="entry name" value="RESPONSE_REGULATORY"/>
    <property type="match status" value="2"/>
</dbReference>
<dbReference type="SMART" id="SM00448">
    <property type="entry name" value="REC"/>
    <property type="match status" value="2"/>
</dbReference>
<gene>
    <name evidence="4" type="ORF">GCM10007891_02110</name>
</gene>
<evidence type="ECO:0000313" key="4">
    <source>
        <dbReference type="EMBL" id="GLP98357.1"/>
    </source>
</evidence>
<dbReference type="EMBL" id="BSND01000003">
    <property type="protein sequence ID" value="GLP98357.1"/>
    <property type="molecule type" value="Genomic_DNA"/>
</dbReference>
<dbReference type="PANTHER" id="PTHR44591">
    <property type="entry name" value="STRESS RESPONSE REGULATOR PROTEIN 1"/>
    <property type="match status" value="1"/>
</dbReference>
<feature type="domain" description="Response regulatory" evidence="3">
    <location>
        <begin position="10"/>
        <end position="127"/>
    </location>
</feature>
<dbReference type="RefSeq" id="WP_007145848.1">
    <property type="nucleotide sequence ID" value="NZ_BSND01000003.1"/>
</dbReference>
<dbReference type="Proteomes" id="UP001161423">
    <property type="component" value="Unassembled WGS sequence"/>
</dbReference>
<dbReference type="InterPro" id="IPR050595">
    <property type="entry name" value="Bact_response_regulator"/>
</dbReference>
<name>A0ABQ5TPU4_9GAMM</name>
<dbReference type="Pfam" id="PF00072">
    <property type="entry name" value="Response_reg"/>
    <property type="match status" value="2"/>
</dbReference>
<dbReference type="Gene3D" id="3.40.50.2300">
    <property type="match status" value="2"/>
</dbReference>
<feature type="modified residue" description="4-aspartylphosphate" evidence="2">
    <location>
        <position position="196"/>
    </location>
</feature>